<dbReference type="Proteomes" id="UP000290172">
    <property type="component" value="Unassembled WGS sequence"/>
</dbReference>
<dbReference type="Pfam" id="PF12441">
    <property type="entry name" value="CopG_antitoxin"/>
    <property type="match status" value="1"/>
</dbReference>
<dbReference type="EMBL" id="PDKJ01000003">
    <property type="protein sequence ID" value="RXJ69178.1"/>
    <property type="molecule type" value="Genomic_DNA"/>
</dbReference>
<sequence>MRDEYDFSKSVKNPYAKKVKKQISIKIEVDTINYFKELAAKSGIPYQNLINSYLTDCAKKNIEPDLKWA</sequence>
<comment type="caution">
    <text evidence="1">The sequence shown here is derived from an EMBL/GenBank/DDBJ whole genome shotgun (WGS) entry which is preliminary data.</text>
</comment>
<proteinExistence type="predicted"/>
<accession>A0A4V1LRS1</accession>
<reference evidence="1 2" key="1">
    <citation type="submission" date="2017-10" db="EMBL/GenBank/DDBJ databases">
        <title>Genomics of the genus Arcobacter.</title>
        <authorList>
            <person name="Perez-Cataluna A."/>
            <person name="Figueras M.J."/>
        </authorList>
    </citation>
    <scope>NUCLEOTIDE SEQUENCE [LARGE SCALE GENOMIC DNA]</scope>
    <source>
        <strain evidence="1 2">CECT 8993</strain>
    </source>
</reference>
<evidence type="ECO:0000313" key="1">
    <source>
        <dbReference type="EMBL" id="RXJ69178.1"/>
    </source>
</evidence>
<dbReference type="RefSeq" id="WP_128979313.1">
    <property type="nucleotide sequence ID" value="NZ_PDKJ01000003.1"/>
</dbReference>
<dbReference type="AlphaFoldDB" id="A0A4V1LRS1"/>
<name>A0A4V1LRS1_9BACT</name>
<dbReference type="InterPro" id="IPR022148">
    <property type="entry name" value="CopG_antitoxin"/>
</dbReference>
<gene>
    <name evidence="1" type="ORF">CRV08_04000</name>
</gene>
<organism evidence="1 2">
    <name type="scientific">Halarcobacter ebronensis</name>
    <dbReference type="NCBI Taxonomy" id="1462615"/>
    <lineage>
        <taxon>Bacteria</taxon>
        <taxon>Pseudomonadati</taxon>
        <taxon>Campylobacterota</taxon>
        <taxon>Epsilonproteobacteria</taxon>
        <taxon>Campylobacterales</taxon>
        <taxon>Arcobacteraceae</taxon>
        <taxon>Halarcobacter</taxon>
    </lineage>
</organism>
<protein>
    <submittedName>
        <fullName evidence="1">Antitoxin</fullName>
    </submittedName>
</protein>
<evidence type="ECO:0000313" key="2">
    <source>
        <dbReference type="Proteomes" id="UP000290172"/>
    </source>
</evidence>